<dbReference type="SUPFAM" id="SSF52091">
    <property type="entry name" value="SpoIIaa-like"/>
    <property type="match status" value="1"/>
</dbReference>
<evidence type="ECO:0000259" key="3">
    <source>
        <dbReference type="PROSITE" id="PS50801"/>
    </source>
</evidence>
<dbReference type="CDD" id="cd07043">
    <property type="entry name" value="STAS_anti-anti-sigma_factors"/>
    <property type="match status" value="1"/>
</dbReference>
<comment type="caution">
    <text evidence="4">The sequence shown here is derived from an EMBL/GenBank/DDBJ whole genome shotgun (WGS) entry which is preliminary data.</text>
</comment>
<protein>
    <recommendedName>
        <fullName evidence="2">Anti-sigma factor antagonist</fullName>
    </recommendedName>
</protein>
<evidence type="ECO:0000256" key="2">
    <source>
        <dbReference type="RuleBase" id="RU003749"/>
    </source>
</evidence>
<dbReference type="PANTHER" id="PTHR33495">
    <property type="entry name" value="ANTI-SIGMA FACTOR ANTAGONIST TM_1081-RELATED-RELATED"/>
    <property type="match status" value="1"/>
</dbReference>
<sequence length="107" mass="11460">MDQPPLWRHHLTSRSGVVTIALSGELDLACTSTVQSLLFDQAQSPEVEDVRVDLAEVAFLDSSALGVLVGAFHYAQEQGCGFAVVNPSPVARRVLAMTGLTEVLVRP</sequence>
<dbReference type="InterPro" id="IPR003658">
    <property type="entry name" value="Anti-sigma_ant"/>
</dbReference>
<dbReference type="NCBIfam" id="TIGR00377">
    <property type="entry name" value="ant_ant_sig"/>
    <property type="match status" value="1"/>
</dbReference>
<dbReference type="GO" id="GO:0043856">
    <property type="term" value="F:anti-sigma factor antagonist activity"/>
    <property type="evidence" value="ECO:0007669"/>
    <property type="project" value="InterPro"/>
</dbReference>
<keyword evidence="5" id="KW-1185">Reference proteome</keyword>
<dbReference type="EMBL" id="LLZH01000342">
    <property type="protein sequence ID" value="KUL22329.1"/>
    <property type="molecule type" value="Genomic_DNA"/>
</dbReference>
<dbReference type="InterPro" id="IPR036513">
    <property type="entry name" value="STAS_dom_sf"/>
</dbReference>
<evidence type="ECO:0000256" key="1">
    <source>
        <dbReference type="ARBA" id="ARBA00009013"/>
    </source>
</evidence>
<dbReference type="RefSeq" id="WP_198171339.1">
    <property type="nucleotide sequence ID" value="NZ_LLZH01000342.1"/>
</dbReference>
<dbReference type="PROSITE" id="PS50801">
    <property type="entry name" value="STAS"/>
    <property type="match status" value="1"/>
</dbReference>
<proteinExistence type="inferred from homology"/>
<dbReference type="AlphaFoldDB" id="A0A117MKG5"/>
<dbReference type="InterPro" id="IPR002645">
    <property type="entry name" value="STAS_dom"/>
</dbReference>
<comment type="similarity">
    <text evidence="1 2">Belongs to the anti-sigma-factor antagonist family.</text>
</comment>
<dbReference type="Proteomes" id="UP000053244">
    <property type="component" value="Unassembled WGS sequence"/>
</dbReference>
<dbReference type="PANTHER" id="PTHR33495:SF2">
    <property type="entry name" value="ANTI-SIGMA FACTOR ANTAGONIST TM_1081-RELATED"/>
    <property type="match status" value="1"/>
</dbReference>
<feature type="domain" description="STAS" evidence="3">
    <location>
        <begin position="16"/>
        <end position="107"/>
    </location>
</feature>
<dbReference type="Gene3D" id="3.30.750.24">
    <property type="entry name" value="STAS domain"/>
    <property type="match status" value="1"/>
</dbReference>
<organism evidence="4 5">
    <name type="scientific">Actinoplanes awajinensis subsp. mycoplanecinus</name>
    <dbReference type="NCBI Taxonomy" id="135947"/>
    <lineage>
        <taxon>Bacteria</taxon>
        <taxon>Bacillati</taxon>
        <taxon>Actinomycetota</taxon>
        <taxon>Actinomycetes</taxon>
        <taxon>Micromonosporales</taxon>
        <taxon>Micromonosporaceae</taxon>
        <taxon>Actinoplanes</taxon>
    </lineage>
</organism>
<evidence type="ECO:0000313" key="4">
    <source>
        <dbReference type="EMBL" id="KUL22329.1"/>
    </source>
</evidence>
<accession>A0A117MKG5</accession>
<gene>
    <name evidence="4" type="ORF">ADL15_48200</name>
</gene>
<reference evidence="4 5" key="1">
    <citation type="submission" date="2015-10" db="EMBL/GenBank/DDBJ databases">
        <authorList>
            <person name="Gilbert D.G."/>
        </authorList>
    </citation>
    <scope>NUCLEOTIDE SEQUENCE [LARGE SCALE GENOMIC DNA]</scope>
    <source>
        <strain evidence="4 5">NRRL B-16712</strain>
    </source>
</reference>
<name>A0A117MKG5_9ACTN</name>
<dbReference type="Pfam" id="PF01740">
    <property type="entry name" value="STAS"/>
    <property type="match status" value="1"/>
</dbReference>
<evidence type="ECO:0000313" key="5">
    <source>
        <dbReference type="Proteomes" id="UP000053244"/>
    </source>
</evidence>